<evidence type="ECO:0000256" key="1">
    <source>
        <dbReference type="SAM" id="MobiDB-lite"/>
    </source>
</evidence>
<name>A0AAD7J487_9AGAR</name>
<organism evidence="2 3">
    <name type="scientific">Mycena metata</name>
    <dbReference type="NCBI Taxonomy" id="1033252"/>
    <lineage>
        <taxon>Eukaryota</taxon>
        <taxon>Fungi</taxon>
        <taxon>Dikarya</taxon>
        <taxon>Basidiomycota</taxon>
        <taxon>Agaricomycotina</taxon>
        <taxon>Agaricomycetes</taxon>
        <taxon>Agaricomycetidae</taxon>
        <taxon>Agaricales</taxon>
        <taxon>Marasmiineae</taxon>
        <taxon>Mycenaceae</taxon>
        <taxon>Mycena</taxon>
    </lineage>
</organism>
<feature type="compositionally biased region" description="Basic and acidic residues" evidence="1">
    <location>
        <begin position="59"/>
        <end position="68"/>
    </location>
</feature>
<feature type="region of interest" description="Disordered" evidence="1">
    <location>
        <begin position="38"/>
        <end position="74"/>
    </location>
</feature>
<gene>
    <name evidence="2" type="ORF">B0H16DRAFT_715207</name>
</gene>
<feature type="compositionally biased region" description="Low complexity" evidence="1">
    <location>
        <begin position="40"/>
        <end position="57"/>
    </location>
</feature>
<comment type="caution">
    <text evidence="2">The sequence shown here is derived from an EMBL/GenBank/DDBJ whole genome shotgun (WGS) entry which is preliminary data.</text>
</comment>
<evidence type="ECO:0000313" key="2">
    <source>
        <dbReference type="EMBL" id="KAJ7755443.1"/>
    </source>
</evidence>
<dbReference type="Proteomes" id="UP001215598">
    <property type="component" value="Unassembled WGS sequence"/>
</dbReference>
<protein>
    <submittedName>
        <fullName evidence="2">Uncharacterized protein</fullName>
    </submittedName>
</protein>
<sequence>MDPHIVGTTVRQRLELTCGDSEIAVCVPRAYANLGDQQGTRLARTTSRTTRQASANTDHPIRRPDRGHGAARARGVTVRARAEACGIEGFPCVYFNEYKFDFAVAPAPPRRCLPWPASILPQVRAPAPPSRASSETTLRLCRSRHYHLSLPSRPPPRSPRARRDSVKRVFWRLYIPRPASATPVVRMASPNVLDSDFLATVNVSSGFHPLARSPSLGRHIASRPPTRLPRSALYLAPVLLSLHRYQLHSVANAFANNPPPPPKSRAGPAAGGAEWVRFGGEFGRAFLANAGDNNEIVGSEILDGGGMHAQEGEDAVCTAINELRGVAGYRRCQHGQARQSPSSSSSPLPLAHDARTMVALGEGRGQRGATLPPTAMERRPRVPCHCVALPFSSGRRRAGQFGIFGELARAGSGRRTTGGEDKDVWEFDKCVLG</sequence>
<reference evidence="2" key="1">
    <citation type="submission" date="2023-03" db="EMBL/GenBank/DDBJ databases">
        <title>Massive genome expansion in bonnet fungi (Mycena s.s.) driven by repeated elements and novel gene families across ecological guilds.</title>
        <authorList>
            <consortium name="Lawrence Berkeley National Laboratory"/>
            <person name="Harder C.B."/>
            <person name="Miyauchi S."/>
            <person name="Viragh M."/>
            <person name="Kuo A."/>
            <person name="Thoen E."/>
            <person name="Andreopoulos B."/>
            <person name="Lu D."/>
            <person name="Skrede I."/>
            <person name="Drula E."/>
            <person name="Henrissat B."/>
            <person name="Morin E."/>
            <person name="Kohler A."/>
            <person name="Barry K."/>
            <person name="LaButti K."/>
            <person name="Morin E."/>
            <person name="Salamov A."/>
            <person name="Lipzen A."/>
            <person name="Mereny Z."/>
            <person name="Hegedus B."/>
            <person name="Baldrian P."/>
            <person name="Stursova M."/>
            <person name="Weitz H."/>
            <person name="Taylor A."/>
            <person name="Grigoriev I.V."/>
            <person name="Nagy L.G."/>
            <person name="Martin F."/>
            <person name="Kauserud H."/>
        </authorList>
    </citation>
    <scope>NUCLEOTIDE SEQUENCE</scope>
    <source>
        <strain evidence="2">CBHHK182m</strain>
    </source>
</reference>
<keyword evidence="3" id="KW-1185">Reference proteome</keyword>
<dbReference type="AlphaFoldDB" id="A0AAD7J487"/>
<evidence type="ECO:0000313" key="3">
    <source>
        <dbReference type="Proteomes" id="UP001215598"/>
    </source>
</evidence>
<accession>A0AAD7J487</accession>
<dbReference type="EMBL" id="JARKIB010000049">
    <property type="protein sequence ID" value="KAJ7755443.1"/>
    <property type="molecule type" value="Genomic_DNA"/>
</dbReference>
<proteinExistence type="predicted"/>